<evidence type="ECO:0000256" key="1">
    <source>
        <dbReference type="SAM" id="Phobius"/>
    </source>
</evidence>
<proteinExistence type="predicted"/>
<dbReference type="Proteomes" id="UP000640489">
    <property type="component" value="Unassembled WGS sequence"/>
</dbReference>
<evidence type="ECO:0000313" key="2">
    <source>
        <dbReference type="EMBL" id="MBF4762869.1"/>
    </source>
</evidence>
<evidence type="ECO:0000313" key="3">
    <source>
        <dbReference type="Proteomes" id="UP000640489"/>
    </source>
</evidence>
<accession>A0A930YHD1</accession>
<reference evidence="2" key="1">
    <citation type="submission" date="2020-11" db="EMBL/GenBank/DDBJ databases">
        <title>Nocardioides sp. nov., isolated from Soil of Cynanchum wilfordii Hemsley rhizosphere.</title>
        <authorList>
            <person name="Lee J.-S."/>
            <person name="Suh M.K."/>
            <person name="Kim J.-S."/>
        </authorList>
    </citation>
    <scope>NUCLEOTIDE SEQUENCE</scope>
    <source>
        <strain evidence="2">KCTC 19275</strain>
    </source>
</reference>
<name>A0A930YHD1_9ACTN</name>
<protein>
    <submittedName>
        <fullName evidence="2">Uncharacterized protein</fullName>
    </submittedName>
</protein>
<dbReference type="AlphaFoldDB" id="A0A930YHD1"/>
<comment type="caution">
    <text evidence="2">The sequence shown here is derived from an EMBL/GenBank/DDBJ whole genome shotgun (WGS) entry which is preliminary data.</text>
</comment>
<dbReference type="RefSeq" id="WP_194706034.1">
    <property type="nucleotide sequence ID" value="NZ_JADKPN010000002.1"/>
</dbReference>
<organism evidence="2 3">
    <name type="scientific">Nocardioides islandensis</name>
    <dbReference type="NCBI Taxonomy" id="433663"/>
    <lineage>
        <taxon>Bacteria</taxon>
        <taxon>Bacillati</taxon>
        <taxon>Actinomycetota</taxon>
        <taxon>Actinomycetes</taxon>
        <taxon>Propionibacteriales</taxon>
        <taxon>Nocardioidaceae</taxon>
        <taxon>Nocardioides</taxon>
    </lineage>
</organism>
<keyword evidence="3" id="KW-1185">Reference proteome</keyword>
<keyword evidence="1" id="KW-0812">Transmembrane</keyword>
<sequence length="159" mass="17400">MRSISGYWWRWLTVTGLAFGGTWVLMAAFDVGVRPGRLLLLIAVVMAVLALANISVIGDGPDWSVDSIQSVTPPGQDTRLGMYTRVISGHLDARQLDPALRDRFADLADRLLHQRHGIGLHDPGATHLLGEEVAAILTGPPRRLSRAEIDRCVTTIEEL</sequence>
<dbReference type="EMBL" id="JADKPN010000002">
    <property type="protein sequence ID" value="MBF4762869.1"/>
    <property type="molecule type" value="Genomic_DNA"/>
</dbReference>
<keyword evidence="1" id="KW-0472">Membrane</keyword>
<gene>
    <name evidence="2" type="ORF">ISU07_06995</name>
</gene>
<feature type="transmembrane region" description="Helical" evidence="1">
    <location>
        <begin position="7"/>
        <end position="26"/>
    </location>
</feature>
<feature type="transmembrane region" description="Helical" evidence="1">
    <location>
        <begin position="38"/>
        <end position="58"/>
    </location>
</feature>
<keyword evidence="1" id="KW-1133">Transmembrane helix</keyword>